<dbReference type="Gene3D" id="3.90.1140.10">
    <property type="entry name" value="Cyclic phosphodiesterase"/>
    <property type="match status" value="1"/>
</dbReference>
<protein>
    <recommendedName>
        <fullName evidence="2">RNA 2',3'-cyclic phosphodiesterase</fullName>
        <shortName evidence="2">RNA 2',3'-CPDase</shortName>
        <ecNumber evidence="2">3.1.4.58</ecNumber>
    </recommendedName>
</protein>
<comment type="function">
    <text evidence="2">Hydrolyzes RNA 2',3'-cyclic phosphodiester to an RNA 2'-phosphomonoester.</text>
</comment>
<comment type="caution">
    <text evidence="3">The sequence shown here is derived from an EMBL/GenBank/DDBJ whole genome shotgun (WGS) entry which is preliminary data.</text>
</comment>
<feature type="short sequence motif" description="HXTX 1" evidence="2">
    <location>
        <begin position="46"/>
        <end position="49"/>
    </location>
</feature>
<feature type="active site" description="Proton donor" evidence="2">
    <location>
        <position position="46"/>
    </location>
</feature>
<dbReference type="SUPFAM" id="SSF55144">
    <property type="entry name" value="LigT-like"/>
    <property type="match status" value="1"/>
</dbReference>
<evidence type="ECO:0000256" key="2">
    <source>
        <dbReference type="HAMAP-Rule" id="MF_01940"/>
    </source>
</evidence>
<dbReference type="Proteomes" id="UP001595823">
    <property type="component" value="Unassembled WGS sequence"/>
</dbReference>
<dbReference type="EMBL" id="JBHSDK010000003">
    <property type="protein sequence ID" value="MFC4334316.1"/>
    <property type="molecule type" value="Genomic_DNA"/>
</dbReference>
<feature type="short sequence motif" description="HXTX 2" evidence="2">
    <location>
        <begin position="132"/>
        <end position="135"/>
    </location>
</feature>
<dbReference type="HAMAP" id="MF_01940">
    <property type="entry name" value="RNA_CPDase"/>
    <property type="match status" value="1"/>
</dbReference>
<comment type="similarity">
    <text evidence="2">Belongs to the 2H phosphoesterase superfamily. ThpR family.</text>
</comment>
<dbReference type="RefSeq" id="WP_380618048.1">
    <property type="nucleotide sequence ID" value="NZ_JBHSDK010000003.1"/>
</dbReference>
<feature type="active site" description="Proton acceptor" evidence="2">
    <location>
        <position position="132"/>
    </location>
</feature>
<accession>A0ABV8TV94</accession>
<name>A0ABV8TV94_9ACTN</name>
<reference evidence="4" key="1">
    <citation type="journal article" date="2019" name="Int. J. Syst. Evol. Microbiol.">
        <title>The Global Catalogue of Microorganisms (GCM) 10K type strain sequencing project: providing services to taxonomists for standard genome sequencing and annotation.</title>
        <authorList>
            <consortium name="The Broad Institute Genomics Platform"/>
            <consortium name="The Broad Institute Genome Sequencing Center for Infectious Disease"/>
            <person name="Wu L."/>
            <person name="Ma J."/>
        </authorList>
    </citation>
    <scope>NUCLEOTIDE SEQUENCE [LARGE SCALE GENOMIC DNA]</scope>
    <source>
        <strain evidence="4">IBRC-M 10908</strain>
    </source>
</reference>
<dbReference type="PANTHER" id="PTHR35561:SF1">
    <property type="entry name" value="RNA 2',3'-CYCLIC PHOSPHODIESTERASE"/>
    <property type="match status" value="1"/>
</dbReference>
<comment type="catalytic activity">
    <reaction evidence="2">
        <text>a 3'-end 2',3'-cyclophospho-ribonucleotide-RNA + H2O = a 3'-end 2'-phospho-ribonucleotide-RNA + H(+)</text>
        <dbReference type="Rhea" id="RHEA:11828"/>
        <dbReference type="Rhea" id="RHEA-COMP:10464"/>
        <dbReference type="Rhea" id="RHEA-COMP:17353"/>
        <dbReference type="ChEBI" id="CHEBI:15377"/>
        <dbReference type="ChEBI" id="CHEBI:15378"/>
        <dbReference type="ChEBI" id="CHEBI:83064"/>
        <dbReference type="ChEBI" id="CHEBI:173113"/>
        <dbReference type="EC" id="3.1.4.58"/>
    </reaction>
</comment>
<keyword evidence="1 2" id="KW-0378">Hydrolase</keyword>
<dbReference type="InterPro" id="IPR004175">
    <property type="entry name" value="RNA_CPDase"/>
</dbReference>
<evidence type="ECO:0000256" key="1">
    <source>
        <dbReference type="ARBA" id="ARBA00022801"/>
    </source>
</evidence>
<proteinExistence type="inferred from homology"/>
<dbReference type="Pfam" id="PF13563">
    <property type="entry name" value="2_5_RNA_ligase2"/>
    <property type="match status" value="1"/>
</dbReference>
<dbReference type="NCBIfam" id="TIGR02258">
    <property type="entry name" value="2_5_ligase"/>
    <property type="match status" value="1"/>
</dbReference>
<dbReference type="InterPro" id="IPR009097">
    <property type="entry name" value="Cyclic_Pdiesterase"/>
</dbReference>
<evidence type="ECO:0000313" key="3">
    <source>
        <dbReference type="EMBL" id="MFC4334316.1"/>
    </source>
</evidence>
<dbReference type="PANTHER" id="PTHR35561">
    <property type="entry name" value="RNA 2',3'-CYCLIC PHOSPHODIESTERASE"/>
    <property type="match status" value="1"/>
</dbReference>
<evidence type="ECO:0000313" key="4">
    <source>
        <dbReference type="Proteomes" id="UP001595823"/>
    </source>
</evidence>
<gene>
    <name evidence="3" type="primary">thpR</name>
    <name evidence="3" type="ORF">ACFPET_03790</name>
</gene>
<organism evidence="3 4">
    <name type="scientific">Salininema proteolyticum</name>
    <dbReference type="NCBI Taxonomy" id="1607685"/>
    <lineage>
        <taxon>Bacteria</taxon>
        <taxon>Bacillati</taxon>
        <taxon>Actinomycetota</taxon>
        <taxon>Actinomycetes</taxon>
        <taxon>Glycomycetales</taxon>
        <taxon>Glycomycetaceae</taxon>
        <taxon>Salininema</taxon>
    </lineage>
</organism>
<dbReference type="EC" id="3.1.4.58" evidence="2"/>
<sequence>MEAGERLFVALDLPPVVKDGLAAARSRSGLTRVGDAVRLVDPGQWHVTLVFLGWVPVGSRGEVVASLESVCAGVSGLDLVLAGGGRLGSARGGVVYAGLAGDVERLGRLVRALRRSLRRVGLEVERRRFFPHVTVARVRGRVDLSREVERLGEFAGSAWRAEEAVLYRSRLSGEGAEYSVVARVPFAG</sequence>
<keyword evidence="4" id="KW-1185">Reference proteome</keyword>